<feature type="transmembrane region" description="Helical" evidence="1">
    <location>
        <begin position="176"/>
        <end position="197"/>
    </location>
</feature>
<dbReference type="GO" id="GO:0016746">
    <property type="term" value="F:acyltransferase activity"/>
    <property type="evidence" value="ECO:0007669"/>
    <property type="project" value="UniProtKB-KW"/>
</dbReference>
<keyword evidence="4" id="KW-1185">Reference proteome</keyword>
<feature type="transmembrane region" description="Helical" evidence="1">
    <location>
        <begin position="87"/>
        <end position="104"/>
    </location>
</feature>
<dbReference type="PANTHER" id="PTHR23028">
    <property type="entry name" value="ACETYLTRANSFERASE"/>
    <property type="match status" value="1"/>
</dbReference>
<keyword evidence="1" id="KW-0472">Membrane</keyword>
<accession>A0ABZ2Z2M8</accession>
<keyword evidence="1" id="KW-0812">Transmembrane</keyword>
<dbReference type="RefSeq" id="WP_341839680.1">
    <property type="nucleotide sequence ID" value="NZ_CP149792.1"/>
</dbReference>
<feature type="transmembrane region" description="Helical" evidence="1">
    <location>
        <begin position="149"/>
        <end position="169"/>
    </location>
</feature>
<keyword evidence="1" id="KW-1133">Transmembrane helix</keyword>
<feature type="transmembrane region" description="Helical" evidence="1">
    <location>
        <begin position="234"/>
        <end position="252"/>
    </location>
</feature>
<dbReference type="InterPro" id="IPR050879">
    <property type="entry name" value="Acyltransferase_3"/>
</dbReference>
<feature type="transmembrane region" description="Helical" evidence="1">
    <location>
        <begin position="209"/>
        <end position="227"/>
    </location>
</feature>
<organism evidence="3 4">
    <name type="scientific">Chitinophaga caseinilytica</name>
    <dbReference type="NCBI Taxonomy" id="2267521"/>
    <lineage>
        <taxon>Bacteria</taxon>
        <taxon>Pseudomonadati</taxon>
        <taxon>Bacteroidota</taxon>
        <taxon>Chitinophagia</taxon>
        <taxon>Chitinophagales</taxon>
        <taxon>Chitinophagaceae</taxon>
        <taxon>Chitinophaga</taxon>
    </lineage>
</organism>
<evidence type="ECO:0000313" key="3">
    <source>
        <dbReference type="EMBL" id="WZN44921.1"/>
    </source>
</evidence>
<dbReference type="PANTHER" id="PTHR23028:SF134">
    <property type="entry name" value="PUTATIVE (AFU_ORTHOLOGUE AFUA_4G08520)-RELATED"/>
    <property type="match status" value="1"/>
</dbReference>
<feature type="transmembrane region" description="Helical" evidence="1">
    <location>
        <begin position="48"/>
        <end position="67"/>
    </location>
</feature>
<protein>
    <submittedName>
        <fullName evidence="3">Acyltransferase</fullName>
        <ecNumber evidence="3">2.3.-.-</ecNumber>
    </submittedName>
</protein>
<keyword evidence="3" id="KW-0012">Acyltransferase</keyword>
<reference evidence="3 4" key="1">
    <citation type="submission" date="2024-03" db="EMBL/GenBank/DDBJ databases">
        <title>Chitinophaga caseinilytica sp. nov., a casein hydrolysing bacterium isolated from forest soil.</title>
        <authorList>
            <person name="Lee D.S."/>
            <person name="Han D.M."/>
            <person name="Baek J.H."/>
            <person name="Choi D.G."/>
            <person name="Jeon J.H."/>
            <person name="Jeon C.O."/>
        </authorList>
    </citation>
    <scope>NUCLEOTIDE SEQUENCE [LARGE SCALE GENOMIC DNA]</scope>
    <source>
        <strain evidence="3 4">KACC 19118</strain>
    </source>
</reference>
<evidence type="ECO:0000259" key="2">
    <source>
        <dbReference type="Pfam" id="PF01757"/>
    </source>
</evidence>
<dbReference type="InterPro" id="IPR002656">
    <property type="entry name" value="Acyl_transf_3_dom"/>
</dbReference>
<feature type="domain" description="Acyltransferase 3" evidence="2">
    <location>
        <begin position="16"/>
        <end position="337"/>
    </location>
</feature>
<feature type="transmembrane region" description="Helical" evidence="1">
    <location>
        <begin position="116"/>
        <end position="137"/>
    </location>
</feature>
<sequence>METKNLLQSRQHYDVLDGLRGLAAISIVIFHLYEFITPDYTKSPIGHGYLAVDFFFCLSGFVIGYAYDGRAPQLGLKTFFRNRLIRLHPMVIWGSVIGLIGYIWDPFTGAANMAEAGLGAVLLAFLCSLLMLPYPWLPGRAEGLFPYNTPAWSLLMEYLINIFYGLVLLRLPKRWLLVLLGISAVWICAVAAHRGWIITGWDAPTFPDGFARVFFSFLAGLTVYRFNWTIRNKWNFAVLGLLLIGVFIYPHFNNDWILEMALVMIVFPLLLSLGAGASVSGWLRGFCQFTGRLSYPLYMTHIWMVWGFGNWMAKAKPGQQEIYVVAACVFVASLLMGYLALRLYDEPLRNWLMRLNRKQFEENRSAAAEKNGVAAAR</sequence>
<feature type="transmembrane region" description="Helical" evidence="1">
    <location>
        <begin position="324"/>
        <end position="344"/>
    </location>
</feature>
<evidence type="ECO:0000313" key="4">
    <source>
        <dbReference type="Proteomes" id="UP001449657"/>
    </source>
</evidence>
<dbReference type="Pfam" id="PF01757">
    <property type="entry name" value="Acyl_transf_3"/>
    <property type="match status" value="1"/>
</dbReference>
<gene>
    <name evidence="3" type="ORF">WJU22_18660</name>
</gene>
<dbReference type="EC" id="2.3.-.-" evidence="3"/>
<feature type="transmembrane region" description="Helical" evidence="1">
    <location>
        <begin position="258"/>
        <end position="283"/>
    </location>
</feature>
<proteinExistence type="predicted"/>
<evidence type="ECO:0000256" key="1">
    <source>
        <dbReference type="SAM" id="Phobius"/>
    </source>
</evidence>
<keyword evidence="3" id="KW-0808">Transferase</keyword>
<feature type="transmembrane region" description="Helical" evidence="1">
    <location>
        <begin position="295"/>
        <end position="312"/>
    </location>
</feature>
<dbReference type="Proteomes" id="UP001449657">
    <property type="component" value="Chromosome"/>
</dbReference>
<name>A0ABZ2Z2M8_9BACT</name>
<dbReference type="EMBL" id="CP150096">
    <property type="protein sequence ID" value="WZN44921.1"/>
    <property type="molecule type" value="Genomic_DNA"/>
</dbReference>